<dbReference type="SFLD" id="SFLDS00057">
    <property type="entry name" value="Glutaminase/Asparaginase"/>
    <property type="match status" value="1"/>
</dbReference>
<sequence length="377" mass="41033">MQKPLLPFSPLARSADETLTSFFPYVNSKPKICLIHTGGTIGMIQNADGVLCPPESPLDLPRLAPELDQVAEIDSVPLLNKDSTNITPADWTTMAHAIFERRHRGYDGFVITHGTDTMPFSAAALTFALGSKLFFPVILTGAQAIPGVAHGDARINLVRAVHAALSNLSEVAIVFGNYIFRGCRTRKKDYRSFDAFHSPAIPPIGEFTAEILLHGHAKRRPDPNDAADIDLRPDFAAGILSITLIPGLEPDIFEPLIKSEGCKGVIVQAFGAGNLPNQPPYSFEHLIRLSTQLGKPVLITTQETTHSTVGRSYAPGFDALRAGAIPAGNMTHPAASVKFHWVLAEIEKNIQENALDPAEKIRLTREKMRACYVSEMD</sequence>
<organism evidence="8">
    <name type="scientific">Candidatus Kentrum sp. LPFa</name>
    <dbReference type="NCBI Taxonomy" id="2126335"/>
    <lineage>
        <taxon>Bacteria</taxon>
        <taxon>Pseudomonadati</taxon>
        <taxon>Pseudomonadota</taxon>
        <taxon>Gammaproteobacteria</taxon>
        <taxon>Candidatus Kentrum</taxon>
    </lineage>
</organism>
<evidence type="ECO:0000256" key="2">
    <source>
        <dbReference type="PIRSR" id="PIRSR001220-1"/>
    </source>
</evidence>
<dbReference type="InterPro" id="IPR041725">
    <property type="entry name" value="L-asparaginase_I"/>
</dbReference>
<dbReference type="EMBL" id="CAADFK010000268">
    <property type="protein sequence ID" value="VFK21653.1"/>
    <property type="molecule type" value="Genomic_DNA"/>
</dbReference>
<accession>A0A450WXA1</accession>
<dbReference type="PANTHER" id="PTHR11707:SF28">
    <property type="entry name" value="60 KDA LYSOPHOSPHOLIPASE"/>
    <property type="match status" value="1"/>
</dbReference>
<reference evidence="8" key="1">
    <citation type="submission" date="2019-02" db="EMBL/GenBank/DDBJ databases">
        <authorList>
            <person name="Gruber-Vodicka R. H."/>
            <person name="Seah K. B. B."/>
        </authorList>
    </citation>
    <scope>NUCLEOTIDE SEQUENCE</scope>
    <source>
        <strain evidence="8">BECK_S313</strain>
    </source>
</reference>
<feature type="active site" evidence="4">
    <location>
        <position position="40"/>
    </location>
</feature>
<evidence type="ECO:0000313" key="8">
    <source>
        <dbReference type="EMBL" id="VFK21653.1"/>
    </source>
</evidence>
<feature type="domain" description="Asparaginase/glutaminase C-terminal" evidence="7">
    <location>
        <begin position="242"/>
        <end position="345"/>
    </location>
</feature>
<evidence type="ECO:0000256" key="1">
    <source>
        <dbReference type="ARBA" id="ARBA00010518"/>
    </source>
</evidence>
<dbReference type="InterPro" id="IPR027475">
    <property type="entry name" value="Asparaginase/glutaminase_AS2"/>
</dbReference>
<proteinExistence type="inferred from homology"/>
<dbReference type="PROSITE" id="PS00144">
    <property type="entry name" value="ASN_GLN_ASE_1"/>
    <property type="match status" value="1"/>
</dbReference>
<dbReference type="InterPro" id="IPR027473">
    <property type="entry name" value="L-asparaginase_C"/>
</dbReference>
<comment type="similarity">
    <text evidence="1">Belongs to the asparaginase 1 family.</text>
</comment>
<dbReference type="PRINTS" id="PR00139">
    <property type="entry name" value="ASNGLNASE"/>
</dbReference>
<dbReference type="InterPro" id="IPR040919">
    <property type="entry name" value="Asparaginase_C"/>
</dbReference>
<protein>
    <submittedName>
        <fullName evidence="8">L-asparaginase</fullName>
    </submittedName>
</protein>
<dbReference type="PROSITE" id="PS51732">
    <property type="entry name" value="ASN_GLN_ASE_3"/>
    <property type="match status" value="1"/>
</dbReference>
<name>A0A450WXA1_9GAMM</name>
<evidence type="ECO:0000259" key="7">
    <source>
        <dbReference type="Pfam" id="PF17763"/>
    </source>
</evidence>
<dbReference type="Pfam" id="PF00710">
    <property type="entry name" value="Asparaginase"/>
    <property type="match status" value="1"/>
</dbReference>
<dbReference type="GO" id="GO:0004067">
    <property type="term" value="F:asparaginase activity"/>
    <property type="evidence" value="ECO:0007669"/>
    <property type="project" value="UniProtKB-UniRule"/>
</dbReference>
<dbReference type="PIRSF" id="PIRSF001220">
    <property type="entry name" value="L-ASNase_gatD"/>
    <property type="match status" value="1"/>
</dbReference>
<dbReference type="InterPro" id="IPR020827">
    <property type="entry name" value="Asparaginase/glutaminase_AS1"/>
</dbReference>
<dbReference type="SMART" id="SM00870">
    <property type="entry name" value="Asparaginase"/>
    <property type="match status" value="1"/>
</dbReference>
<feature type="domain" description="L-asparaginase N-terminal" evidence="6">
    <location>
        <begin position="31"/>
        <end position="213"/>
    </location>
</feature>
<dbReference type="Gene3D" id="3.40.50.40">
    <property type="match status" value="1"/>
</dbReference>
<dbReference type="GO" id="GO:0006520">
    <property type="term" value="P:amino acid metabolic process"/>
    <property type="evidence" value="ECO:0007669"/>
    <property type="project" value="InterPro"/>
</dbReference>
<dbReference type="InterPro" id="IPR027474">
    <property type="entry name" value="L-asparaginase_N"/>
</dbReference>
<dbReference type="InterPro" id="IPR006034">
    <property type="entry name" value="Asparaginase/glutaminase-like"/>
</dbReference>
<dbReference type="PROSITE" id="PS00917">
    <property type="entry name" value="ASN_GLN_ASE_2"/>
    <property type="match status" value="1"/>
</dbReference>
<dbReference type="Gene3D" id="3.40.50.1170">
    <property type="entry name" value="L-asparaginase, N-terminal domain"/>
    <property type="match status" value="1"/>
</dbReference>
<evidence type="ECO:0000256" key="5">
    <source>
        <dbReference type="PROSITE-ProRule" id="PRU10100"/>
    </source>
</evidence>
<feature type="binding site" evidence="3">
    <location>
        <begin position="115"/>
        <end position="116"/>
    </location>
    <ligand>
        <name>substrate</name>
    </ligand>
</feature>
<dbReference type="PANTHER" id="PTHR11707">
    <property type="entry name" value="L-ASPARAGINASE"/>
    <property type="match status" value="1"/>
</dbReference>
<dbReference type="PIRSF" id="PIRSF500176">
    <property type="entry name" value="L_ASNase"/>
    <property type="match status" value="1"/>
</dbReference>
<dbReference type="SUPFAM" id="SSF53774">
    <property type="entry name" value="Glutaminase/Asparaginase"/>
    <property type="match status" value="1"/>
</dbReference>
<dbReference type="Pfam" id="PF17763">
    <property type="entry name" value="Asparaginase_C"/>
    <property type="match status" value="1"/>
</dbReference>
<gene>
    <name evidence="8" type="ORF">BECKLPF1236B_GA0070989_12687</name>
</gene>
<dbReference type="InterPro" id="IPR037152">
    <property type="entry name" value="L-asparaginase_N_sf"/>
</dbReference>
<dbReference type="InterPro" id="IPR036152">
    <property type="entry name" value="Asp/glu_Ase-like_sf"/>
</dbReference>
<feature type="active site" evidence="5">
    <location>
        <position position="115"/>
    </location>
</feature>
<evidence type="ECO:0000259" key="6">
    <source>
        <dbReference type="Pfam" id="PF00710"/>
    </source>
</evidence>
<evidence type="ECO:0000256" key="3">
    <source>
        <dbReference type="PIRSR" id="PIRSR001220-2"/>
    </source>
</evidence>
<dbReference type="CDD" id="cd08963">
    <property type="entry name" value="L-asparaginase_I"/>
    <property type="match status" value="1"/>
</dbReference>
<dbReference type="AlphaFoldDB" id="A0A450WXA1"/>
<evidence type="ECO:0000256" key="4">
    <source>
        <dbReference type="PROSITE-ProRule" id="PRU10099"/>
    </source>
</evidence>
<feature type="binding site" evidence="3">
    <location>
        <position position="83"/>
    </location>
    <ligand>
        <name>substrate</name>
    </ligand>
</feature>
<feature type="active site" description="O-isoaspartyl threonine intermediate" evidence="2">
    <location>
        <position position="40"/>
    </location>
</feature>